<feature type="compositionally biased region" description="Polar residues" evidence="9">
    <location>
        <begin position="121"/>
        <end position="144"/>
    </location>
</feature>
<feature type="domain" description="RRM" evidence="10">
    <location>
        <begin position="483"/>
        <end position="558"/>
    </location>
</feature>
<evidence type="ECO:0000256" key="6">
    <source>
        <dbReference type="ARBA" id="ARBA00023163"/>
    </source>
</evidence>
<evidence type="ECO:0000256" key="5">
    <source>
        <dbReference type="ARBA" id="ARBA00023159"/>
    </source>
</evidence>
<evidence type="ECO:0000256" key="7">
    <source>
        <dbReference type="ARBA" id="ARBA00023242"/>
    </source>
</evidence>
<dbReference type="InterPro" id="IPR035979">
    <property type="entry name" value="RBD_domain_sf"/>
</dbReference>
<feature type="compositionally biased region" description="Basic residues" evidence="9">
    <location>
        <begin position="429"/>
        <end position="454"/>
    </location>
</feature>
<dbReference type="SUPFAM" id="SSF54928">
    <property type="entry name" value="RNA-binding domain, RBD"/>
    <property type="match status" value="1"/>
</dbReference>
<keyword evidence="5" id="KW-0010">Activator</keyword>
<dbReference type="InterPro" id="IPR034605">
    <property type="entry name" value="PGC-1"/>
</dbReference>
<keyword evidence="3 8" id="KW-0694">RNA-binding</keyword>
<dbReference type="Pfam" id="PF00076">
    <property type="entry name" value="RRM_1"/>
    <property type="match status" value="1"/>
</dbReference>
<keyword evidence="12" id="KW-1185">Reference proteome</keyword>
<feature type="compositionally biased region" description="Basic residues" evidence="9">
    <location>
        <begin position="370"/>
        <end position="388"/>
    </location>
</feature>
<feature type="compositionally biased region" description="Basic and acidic residues" evidence="9">
    <location>
        <begin position="417"/>
        <end position="428"/>
    </location>
</feature>
<reference evidence="11 12" key="1">
    <citation type="submission" date="2022-12" db="EMBL/GenBank/DDBJ databases">
        <title>Chromosome-level genome of Tegillarca granosa.</title>
        <authorList>
            <person name="Kim J."/>
        </authorList>
    </citation>
    <scope>NUCLEOTIDE SEQUENCE [LARGE SCALE GENOMIC DNA]</scope>
    <source>
        <strain evidence="11">Teg-2019</strain>
        <tissue evidence="11">Adductor muscle</tissue>
    </source>
</reference>
<accession>A0ABQ9FNE7</accession>
<keyword evidence="7" id="KW-0539">Nucleus</keyword>
<dbReference type="InterPro" id="IPR000504">
    <property type="entry name" value="RRM_dom"/>
</dbReference>
<feature type="compositionally biased region" description="Basic and acidic residues" evidence="9">
    <location>
        <begin position="250"/>
        <end position="266"/>
    </location>
</feature>
<feature type="compositionally biased region" description="Basic and acidic residues" evidence="9">
    <location>
        <begin position="458"/>
        <end position="475"/>
    </location>
</feature>
<dbReference type="SMART" id="SM00360">
    <property type="entry name" value="RRM"/>
    <property type="match status" value="1"/>
</dbReference>
<dbReference type="PROSITE" id="PS50102">
    <property type="entry name" value="RRM"/>
    <property type="match status" value="1"/>
</dbReference>
<gene>
    <name evidence="11" type="ORF">KUTeg_005139</name>
</gene>
<dbReference type="PANTHER" id="PTHR15528:SF11">
    <property type="entry name" value="FI18188P1"/>
    <property type="match status" value="1"/>
</dbReference>
<evidence type="ECO:0000256" key="1">
    <source>
        <dbReference type="ARBA" id="ARBA00004123"/>
    </source>
</evidence>
<organism evidence="11 12">
    <name type="scientific">Tegillarca granosa</name>
    <name type="common">Malaysian cockle</name>
    <name type="synonym">Anadara granosa</name>
    <dbReference type="NCBI Taxonomy" id="220873"/>
    <lineage>
        <taxon>Eukaryota</taxon>
        <taxon>Metazoa</taxon>
        <taxon>Spiralia</taxon>
        <taxon>Lophotrochozoa</taxon>
        <taxon>Mollusca</taxon>
        <taxon>Bivalvia</taxon>
        <taxon>Autobranchia</taxon>
        <taxon>Pteriomorphia</taxon>
        <taxon>Arcoida</taxon>
        <taxon>Arcoidea</taxon>
        <taxon>Arcidae</taxon>
        <taxon>Tegillarca</taxon>
    </lineage>
</organism>
<keyword evidence="2" id="KW-0597">Phosphoprotein</keyword>
<evidence type="ECO:0000313" key="11">
    <source>
        <dbReference type="EMBL" id="KAJ8317235.1"/>
    </source>
</evidence>
<evidence type="ECO:0000256" key="8">
    <source>
        <dbReference type="PROSITE-ProRule" id="PRU00176"/>
    </source>
</evidence>
<evidence type="ECO:0000256" key="3">
    <source>
        <dbReference type="ARBA" id="ARBA00022884"/>
    </source>
</evidence>
<feature type="region of interest" description="Disordered" evidence="9">
    <location>
        <begin position="121"/>
        <end position="156"/>
    </location>
</feature>
<comment type="subcellular location">
    <subcellularLocation>
        <location evidence="1">Nucleus</location>
    </subcellularLocation>
</comment>
<feature type="region of interest" description="Disordered" evidence="9">
    <location>
        <begin position="350"/>
        <end position="475"/>
    </location>
</feature>
<evidence type="ECO:0000313" key="12">
    <source>
        <dbReference type="Proteomes" id="UP001217089"/>
    </source>
</evidence>
<name>A0ABQ9FNE7_TEGGR</name>
<evidence type="ECO:0000256" key="9">
    <source>
        <dbReference type="SAM" id="MobiDB-lite"/>
    </source>
</evidence>
<feature type="region of interest" description="Disordered" evidence="9">
    <location>
        <begin position="214"/>
        <end position="314"/>
    </location>
</feature>
<comment type="caution">
    <text evidence="11">The sequence shown here is derived from an EMBL/GenBank/DDBJ whole genome shotgun (WGS) entry which is preliminary data.</text>
</comment>
<dbReference type="Proteomes" id="UP001217089">
    <property type="component" value="Unassembled WGS sequence"/>
</dbReference>
<protein>
    <recommendedName>
        <fullName evidence="10">RRM domain-containing protein</fullName>
    </recommendedName>
</protein>
<keyword evidence="4" id="KW-0805">Transcription regulation</keyword>
<feature type="compositionally biased region" description="Low complexity" evidence="9">
    <location>
        <begin position="350"/>
        <end position="362"/>
    </location>
</feature>
<sequence>MNDIKMEDSCSFELDPNYNPTHSMESVTAEWSLLPQAQAPVAVSGIEATDVRSLLEQFEEDIKLTDDLIKKIRAKIKRKSAIMLPMGTPSKNGRGSATVIPVNQQTSKLQKLMLQKSQSADNLKSLSSFQPEPDSSSNLSTASEGSKPKKSVNTGGKFEVSNDYYDLITDHDYCVNSIKPGNSVDSSKTNVDKFSEMYPEEDILDLEDGEINDLDFDKENQNDSRDSGIHEPLTSSEKTRQSRTKRNYRNKREDSPENTGDEKYFDKIPSYYTALSLSSKPPKKNSSKSVNQSRITDHDFIQRDPSPTRDSSLCSKIPAYHSCFTNSTKYDSRGTNNDELSIDFSQESKLSSGYSSRSYSPSDMITSSRHCSRSRSRSWSRSRSHSRSRSPNSSSKLREERMRGRRRRRRGSYSSDSRSRSRSSDYSRSRSRSFSRSRSRSRSRRSRSRSRSVLKRNNSIERRRQERQKMREEEKKVQIEERRIVYVGKIPADYTKSQLRRRFCRFGEIEEVSTHFREAGDNYGFVTFAYTCDAYAAVEKGNAIPGEQHFDLCFGGRRQFCDTEYADLDGNMEMQEEFDTLPQGSGTVDFDELLKQAVKQASGKS</sequence>
<dbReference type="Gene3D" id="3.30.70.330">
    <property type="match status" value="1"/>
</dbReference>
<proteinExistence type="predicted"/>
<evidence type="ECO:0000259" key="10">
    <source>
        <dbReference type="PROSITE" id="PS50102"/>
    </source>
</evidence>
<dbReference type="EMBL" id="JARBDR010000246">
    <property type="protein sequence ID" value="KAJ8317235.1"/>
    <property type="molecule type" value="Genomic_DNA"/>
</dbReference>
<dbReference type="PANTHER" id="PTHR15528">
    <property type="entry name" value="PEROXISOME PROLIFERATOR ACTIVATED RECEPTOR GAMMA COACTIVATOR 1 PGC-1 -RELATED"/>
    <property type="match status" value="1"/>
</dbReference>
<dbReference type="InterPro" id="IPR012677">
    <property type="entry name" value="Nucleotide-bd_a/b_plait_sf"/>
</dbReference>
<feature type="compositionally biased region" description="Basic and acidic residues" evidence="9">
    <location>
        <begin position="215"/>
        <end position="229"/>
    </location>
</feature>
<keyword evidence="6" id="KW-0804">Transcription</keyword>
<evidence type="ECO:0000256" key="2">
    <source>
        <dbReference type="ARBA" id="ARBA00022553"/>
    </source>
</evidence>
<evidence type="ECO:0000256" key="4">
    <source>
        <dbReference type="ARBA" id="ARBA00023015"/>
    </source>
</evidence>